<dbReference type="EMBL" id="OV121135">
    <property type="protein sequence ID" value="CAH0555371.1"/>
    <property type="molecule type" value="Genomic_DNA"/>
</dbReference>
<gene>
    <name evidence="11" type="ORF">MELIAE_LOCUS6753</name>
</gene>
<feature type="transmembrane region" description="Helical" evidence="8">
    <location>
        <begin position="64"/>
        <end position="81"/>
    </location>
</feature>
<evidence type="ECO:0000256" key="2">
    <source>
        <dbReference type="ARBA" id="ARBA00022475"/>
    </source>
</evidence>
<feature type="transmembrane region" description="Helical" evidence="8">
    <location>
        <begin position="389"/>
        <end position="412"/>
    </location>
</feature>
<comment type="subcellular location">
    <subcellularLocation>
        <location evidence="1">Cell membrane</location>
        <topology evidence="1">Multi-pass membrane protein</topology>
    </subcellularLocation>
</comment>
<evidence type="ECO:0000259" key="10">
    <source>
        <dbReference type="PROSITE" id="PS50850"/>
    </source>
</evidence>
<organism evidence="11 12">
    <name type="scientific">Brassicogethes aeneus</name>
    <name type="common">Rape pollen beetle</name>
    <name type="synonym">Meligethes aeneus</name>
    <dbReference type="NCBI Taxonomy" id="1431903"/>
    <lineage>
        <taxon>Eukaryota</taxon>
        <taxon>Metazoa</taxon>
        <taxon>Ecdysozoa</taxon>
        <taxon>Arthropoda</taxon>
        <taxon>Hexapoda</taxon>
        <taxon>Insecta</taxon>
        <taxon>Pterygota</taxon>
        <taxon>Neoptera</taxon>
        <taxon>Endopterygota</taxon>
        <taxon>Coleoptera</taxon>
        <taxon>Polyphaga</taxon>
        <taxon>Cucujiformia</taxon>
        <taxon>Nitidulidae</taxon>
        <taxon>Meligethinae</taxon>
        <taxon>Brassicogethes</taxon>
    </lineage>
</organism>
<accession>A0A9P0B4M1</accession>
<feature type="transmembrane region" description="Helical" evidence="8">
    <location>
        <begin position="319"/>
        <end position="341"/>
    </location>
</feature>
<comment type="similarity">
    <text evidence="7">Belongs to the major facilitator superfamily. Sugar transporter (TC 2.A.1.1) family. Trehalose transporter subfamily.</text>
</comment>
<dbReference type="Gene3D" id="1.20.1250.20">
    <property type="entry name" value="MFS general substrate transporter like domains"/>
    <property type="match status" value="1"/>
</dbReference>
<evidence type="ECO:0000256" key="3">
    <source>
        <dbReference type="ARBA" id="ARBA00022692"/>
    </source>
</evidence>
<sequence length="470" mass="52174">MKTNPAFCIFSGTLPQVVAVLCGTLVAMSDGMNYGWTSPVIPILLSEKSPIKTTMHECEWLENILNVGAFAGLPVTIYLVDKIGRKKCLLLAAFVSLLCWILVAIANRMEYLYVTRFMGGMAGDMAFVAGPMYIGEIADQKIRGFLSSMIYLMMLCGIIIIYSVAPYVPFYVPSIIAGTLLVLELILFPFMPESPYYLIFTGKTEEAKKALLHFRPNKDVEAELQDITAAIKRQKSEKGRPQDLILIDSNRKALLIMTVLNGAQHFSSISVIIMNLHLILESAGSIYMESSLAAIIFAVIMFCAATVSSFSMDKFGRKILLSTSTILSGVCLLVIAVYFNFKDYGVDVKFISWIPIVSVMFYACAFKLGLGLVPIVLTAELFPAKMKAIGMTLADAMYVVFSLISIYFYQWLSDSYGIFVPFYLFSASCFITTIFTLLFIPETKGKTLEEIQFILKGIKEPVKGKRDSVL</sequence>
<reference evidence="11" key="1">
    <citation type="submission" date="2021-12" db="EMBL/GenBank/DDBJ databases">
        <authorList>
            <person name="King R."/>
        </authorList>
    </citation>
    <scope>NUCLEOTIDE SEQUENCE</scope>
</reference>
<name>A0A9P0B4M1_BRAAE</name>
<keyword evidence="5 8" id="KW-0472">Membrane</keyword>
<evidence type="ECO:0000256" key="1">
    <source>
        <dbReference type="ARBA" id="ARBA00004651"/>
    </source>
</evidence>
<dbReference type="Proteomes" id="UP001154078">
    <property type="component" value="Chromosome 4"/>
</dbReference>
<dbReference type="GO" id="GO:0005886">
    <property type="term" value="C:plasma membrane"/>
    <property type="evidence" value="ECO:0007669"/>
    <property type="project" value="UniProtKB-SubCell"/>
</dbReference>
<dbReference type="InterPro" id="IPR036259">
    <property type="entry name" value="MFS_trans_sf"/>
</dbReference>
<keyword evidence="4 8" id="KW-1133">Transmembrane helix</keyword>
<dbReference type="InterPro" id="IPR050549">
    <property type="entry name" value="MFS_Trehalose_Transporter"/>
</dbReference>
<keyword evidence="6" id="KW-0325">Glycoprotein</keyword>
<dbReference type="PROSITE" id="PS50850">
    <property type="entry name" value="MFS"/>
    <property type="match status" value="1"/>
</dbReference>
<evidence type="ECO:0000256" key="7">
    <source>
        <dbReference type="ARBA" id="ARBA00024348"/>
    </source>
</evidence>
<dbReference type="GO" id="GO:0022857">
    <property type="term" value="F:transmembrane transporter activity"/>
    <property type="evidence" value="ECO:0007669"/>
    <property type="project" value="InterPro"/>
</dbReference>
<keyword evidence="2" id="KW-1003">Cell membrane</keyword>
<feature type="domain" description="Major facilitator superfamily (MFS) profile" evidence="10">
    <location>
        <begin position="19"/>
        <end position="444"/>
    </location>
</feature>
<feature type="transmembrane region" description="Helical" evidence="8">
    <location>
        <begin position="170"/>
        <end position="190"/>
    </location>
</feature>
<dbReference type="PROSITE" id="PS00216">
    <property type="entry name" value="SUGAR_TRANSPORT_1"/>
    <property type="match status" value="2"/>
</dbReference>
<dbReference type="PRINTS" id="PR00171">
    <property type="entry name" value="SUGRTRNSPORT"/>
</dbReference>
<feature type="transmembrane region" description="Helical" evidence="8">
    <location>
        <begin position="88"/>
        <end position="107"/>
    </location>
</feature>
<evidence type="ECO:0000256" key="6">
    <source>
        <dbReference type="ARBA" id="ARBA00023180"/>
    </source>
</evidence>
<feature type="transmembrane region" description="Helical" evidence="8">
    <location>
        <begin position="353"/>
        <end position="377"/>
    </location>
</feature>
<dbReference type="InterPro" id="IPR005828">
    <property type="entry name" value="MFS_sugar_transport-like"/>
</dbReference>
<feature type="transmembrane region" description="Helical" evidence="8">
    <location>
        <begin position="254"/>
        <end position="280"/>
    </location>
</feature>
<evidence type="ECO:0000256" key="9">
    <source>
        <dbReference type="SAM" id="SignalP"/>
    </source>
</evidence>
<keyword evidence="9" id="KW-0732">Signal</keyword>
<keyword evidence="3 8" id="KW-0812">Transmembrane</keyword>
<protein>
    <recommendedName>
        <fullName evidence="10">Major facilitator superfamily (MFS) profile domain-containing protein</fullName>
    </recommendedName>
</protein>
<evidence type="ECO:0000256" key="8">
    <source>
        <dbReference type="SAM" id="Phobius"/>
    </source>
</evidence>
<evidence type="ECO:0000256" key="4">
    <source>
        <dbReference type="ARBA" id="ARBA00022989"/>
    </source>
</evidence>
<feature type="transmembrane region" description="Helical" evidence="8">
    <location>
        <begin position="418"/>
        <end position="440"/>
    </location>
</feature>
<dbReference type="PANTHER" id="PTHR48021:SF46">
    <property type="entry name" value="MAJOR FACILITATOR SUPERFAMILY (MFS) PROFILE DOMAIN-CONTAINING PROTEIN"/>
    <property type="match status" value="1"/>
</dbReference>
<proteinExistence type="inferred from homology"/>
<dbReference type="InterPro" id="IPR020846">
    <property type="entry name" value="MFS_dom"/>
</dbReference>
<dbReference type="OrthoDB" id="4142200at2759"/>
<feature type="transmembrane region" description="Helical" evidence="8">
    <location>
        <begin position="113"/>
        <end position="133"/>
    </location>
</feature>
<keyword evidence="12" id="KW-1185">Reference proteome</keyword>
<evidence type="ECO:0000256" key="5">
    <source>
        <dbReference type="ARBA" id="ARBA00023136"/>
    </source>
</evidence>
<dbReference type="FunFam" id="1.20.1250.20:FF:000055">
    <property type="entry name" value="Facilitated trehalose transporter Tret1-2 homolog"/>
    <property type="match status" value="1"/>
</dbReference>
<dbReference type="Pfam" id="PF00083">
    <property type="entry name" value="Sugar_tr"/>
    <property type="match status" value="1"/>
</dbReference>
<evidence type="ECO:0000313" key="11">
    <source>
        <dbReference type="EMBL" id="CAH0555371.1"/>
    </source>
</evidence>
<dbReference type="PANTHER" id="PTHR48021">
    <property type="match status" value="1"/>
</dbReference>
<feature type="transmembrane region" description="Helical" evidence="8">
    <location>
        <begin position="286"/>
        <end position="307"/>
    </location>
</feature>
<dbReference type="InterPro" id="IPR003663">
    <property type="entry name" value="Sugar/inositol_transpt"/>
</dbReference>
<feature type="transmembrane region" description="Helical" evidence="8">
    <location>
        <begin position="145"/>
        <end position="164"/>
    </location>
</feature>
<feature type="chain" id="PRO_5040340965" description="Major facilitator superfamily (MFS) profile domain-containing protein" evidence="9">
    <location>
        <begin position="20"/>
        <end position="470"/>
    </location>
</feature>
<dbReference type="InterPro" id="IPR005829">
    <property type="entry name" value="Sugar_transporter_CS"/>
</dbReference>
<evidence type="ECO:0000313" key="12">
    <source>
        <dbReference type="Proteomes" id="UP001154078"/>
    </source>
</evidence>
<feature type="signal peptide" evidence="9">
    <location>
        <begin position="1"/>
        <end position="19"/>
    </location>
</feature>
<dbReference type="AlphaFoldDB" id="A0A9P0B4M1"/>
<dbReference type="SUPFAM" id="SSF103473">
    <property type="entry name" value="MFS general substrate transporter"/>
    <property type="match status" value="1"/>
</dbReference>